<dbReference type="GO" id="GO:0000930">
    <property type="term" value="C:gamma-tubulin complex"/>
    <property type="evidence" value="ECO:0007669"/>
    <property type="project" value="TreeGrafter"/>
</dbReference>
<dbReference type="GO" id="GO:0051225">
    <property type="term" value="P:spindle assembly"/>
    <property type="evidence" value="ECO:0007669"/>
    <property type="project" value="TreeGrafter"/>
</dbReference>
<feature type="domain" description="Gamma tubulin complex component C-terminal" evidence="7">
    <location>
        <begin position="491"/>
        <end position="833"/>
    </location>
</feature>
<accession>A0A914XS56</accession>
<dbReference type="GO" id="GO:0000922">
    <property type="term" value="C:spindle pole"/>
    <property type="evidence" value="ECO:0007669"/>
    <property type="project" value="InterPro"/>
</dbReference>
<dbReference type="GO" id="GO:0007020">
    <property type="term" value="P:microtubule nucleation"/>
    <property type="evidence" value="ECO:0007669"/>
    <property type="project" value="InterPro"/>
</dbReference>
<evidence type="ECO:0000313" key="9">
    <source>
        <dbReference type="Proteomes" id="UP000887566"/>
    </source>
</evidence>
<evidence type="ECO:0000256" key="3">
    <source>
        <dbReference type="ARBA" id="ARBA00022490"/>
    </source>
</evidence>
<comment type="subcellular location">
    <subcellularLocation>
        <location evidence="1">Cytoplasm</location>
        <location evidence="1">Cytoskeleton</location>
    </subcellularLocation>
</comment>
<dbReference type="PANTHER" id="PTHR19302:SF14">
    <property type="entry name" value="GAMMA-TUBULIN COMPLEX COMPONENT 3"/>
    <property type="match status" value="1"/>
</dbReference>
<keyword evidence="9" id="KW-1185">Reference proteome</keyword>
<proteinExistence type="inferred from homology"/>
<dbReference type="GO" id="GO:0051011">
    <property type="term" value="F:microtubule minus-end binding"/>
    <property type="evidence" value="ECO:0007669"/>
    <property type="project" value="TreeGrafter"/>
</dbReference>
<dbReference type="GO" id="GO:0000278">
    <property type="term" value="P:mitotic cell cycle"/>
    <property type="evidence" value="ECO:0007669"/>
    <property type="project" value="TreeGrafter"/>
</dbReference>
<evidence type="ECO:0000259" key="8">
    <source>
        <dbReference type="Pfam" id="PF17681"/>
    </source>
</evidence>
<dbReference type="GO" id="GO:0051321">
    <property type="term" value="P:meiotic cell cycle"/>
    <property type="evidence" value="ECO:0007669"/>
    <property type="project" value="TreeGrafter"/>
</dbReference>
<evidence type="ECO:0000256" key="1">
    <source>
        <dbReference type="ARBA" id="ARBA00004245"/>
    </source>
</evidence>
<dbReference type="PANTHER" id="PTHR19302">
    <property type="entry name" value="GAMMA TUBULIN COMPLEX PROTEIN"/>
    <property type="match status" value="1"/>
</dbReference>
<evidence type="ECO:0000313" key="10">
    <source>
        <dbReference type="WBParaSite" id="PSAMB.scaffold92size81367.g1783.t1"/>
    </source>
</evidence>
<evidence type="ECO:0000256" key="4">
    <source>
        <dbReference type="ARBA" id="ARBA00022701"/>
    </source>
</evidence>
<sequence length="857" mass="96902">MSATSKLGTGLDSLIDAFLGQDITDATRRRTFDLIGTVVSNSVFKGGTSFDAEKTRRLIAKANAAVGNQFGHIWRRMQSQRDLSRANDALKFLVLISDVKSLKSPSHTSSSRGTLTQSEDRQSVLPPVPPRSLKPGPRATLPSTLSPLSVPSTPSPFALPKRVEKTSVRSPAISTSSVHTTGRYASEPVLAEEELVRNVLVALQGIEGQYVRWSPSRNRFTIDEQAPVSAVDRARVSRLLDCGAHYRQIESFGVNPRRGLIVQAFAVAVHDQVKDYLGTLAMLHSQTGSNAPPSLLAIELLTRAWFNRLQCLGDLIEAVRDLRGLQLLSCVHEQWKLCAGDDVVYGCITAVLNAVCAVFHRLLVAWLTEGLIEDHTGEFLIVSKPNVSNACMWSDRYSIRYDMIPSIFERDTELLGKLLVVGKSVAFLRFVHSNRQNEMPDLDVHKRRLLGLSVEVFYEHAKRKELKTALSAMYSDVSDHLLTVMSSQFMLKSHLRALKNYMLLGSADFARNLFDELSSELDSETDGLPSASVVGRAIVTALESARPGEHPSIVACLDAEPWTDATGDDNSPLDAFTLKYRIAGPITAILPEKILRSYQKLFKFIWSVHRLEFALTQLWKTHKIESPRFSNEIEHSAALSKMFSLLFMEMITMLRKFHFYLLYDVIDHSWKELKAALDKQPESFHNTGFDYVIKTHETFVTNIEYRLFLTEDFEDLGSILSTTLEHLRTLAKEHKKFVEKCSAELETRAIFELDGEQRLADESWAIDQERNEKEIARREQFAQDLLQEFKPSLDLLKDQYRASIGELLRALRAQRDQVNLNHLFTQLDFARFYQRIFPDLAETPHSSRKTFCFSRFK</sequence>
<keyword evidence="4" id="KW-0493">Microtubule</keyword>
<reference evidence="10" key="1">
    <citation type="submission" date="2022-11" db="UniProtKB">
        <authorList>
            <consortium name="WormBaseParasite"/>
        </authorList>
    </citation>
    <scope>IDENTIFICATION</scope>
</reference>
<dbReference type="InterPro" id="IPR042241">
    <property type="entry name" value="GCP_C_sf"/>
</dbReference>
<keyword evidence="3" id="KW-0963">Cytoplasm</keyword>
<dbReference type="GO" id="GO:0031122">
    <property type="term" value="P:cytoplasmic microtubule organization"/>
    <property type="evidence" value="ECO:0007669"/>
    <property type="project" value="TreeGrafter"/>
</dbReference>
<feature type="compositionally biased region" description="Low complexity" evidence="6">
    <location>
        <begin position="140"/>
        <end position="156"/>
    </location>
</feature>
<dbReference type="Pfam" id="PF04130">
    <property type="entry name" value="GCP_C_terminal"/>
    <property type="match status" value="1"/>
</dbReference>
<dbReference type="WBParaSite" id="PSAMB.scaffold92size81367.g1783.t1">
    <property type="protein sequence ID" value="PSAMB.scaffold92size81367.g1783.t1"/>
    <property type="gene ID" value="PSAMB.scaffold92size81367.g1783"/>
</dbReference>
<dbReference type="InterPro" id="IPR040457">
    <property type="entry name" value="GCP_C"/>
</dbReference>
<keyword evidence="5" id="KW-0206">Cytoskeleton</keyword>
<evidence type="ECO:0000256" key="6">
    <source>
        <dbReference type="SAM" id="MobiDB-lite"/>
    </source>
</evidence>
<dbReference type="InterPro" id="IPR041470">
    <property type="entry name" value="GCP_N"/>
</dbReference>
<feature type="domain" description="Gamma tubulin complex component protein N-terminal" evidence="8">
    <location>
        <begin position="196"/>
        <end position="485"/>
    </location>
</feature>
<dbReference type="AlphaFoldDB" id="A0A914XS56"/>
<evidence type="ECO:0000256" key="2">
    <source>
        <dbReference type="ARBA" id="ARBA00010337"/>
    </source>
</evidence>
<protein>
    <submittedName>
        <fullName evidence="10">Gamma-tubulin complex component</fullName>
    </submittedName>
</protein>
<organism evidence="9 10">
    <name type="scientific">Plectus sambesii</name>
    <dbReference type="NCBI Taxonomy" id="2011161"/>
    <lineage>
        <taxon>Eukaryota</taxon>
        <taxon>Metazoa</taxon>
        <taxon>Ecdysozoa</taxon>
        <taxon>Nematoda</taxon>
        <taxon>Chromadorea</taxon>
        <taxon>Plectida</taxon>
        <taxon>Plectina</taxon>
        <taxon>Plectoidea</taxon>
        <taxon>Plectidae</taxon>
        <taxon>Plectus</taxon>
    </lineage>
</organism>
<dbReference type="GO" id="GO:0043015">
    <property type="term" value="F:gamma-tubulin binding"/>
    <property type="evidence" value="ECO:0007669"/>
    <property type="project" value="InterPro"/>
</dbReference>
<feature type="region of interest" description="Disordered" evidence="6">
    <location>
        <begin position="103"/>
        <end position="163"/>
    </location>
</feature>
<evidence type="ECO:0000256" key="5">
    <source>
        <dbReference type="ARBA" id="ARBA00023212"/>
    </source>
</evidence>
<dbReference type="Pfam" id="PF17681">
    <property type="entry name" value="GCP_N_terminal"/>
    <property type="match status" value="1"/>
</dbReference>
<dbReference type="GO" id="GO:0005874">
    <property type="term" value="C:microtubule"/>
    <property type="evidence" value="ECO:0007669"/>
    <property type="project" value="UniProtKB-KW"/>
</dbReference>
<dbReference type="Proteomes" id="UP000887566">
    <property type="component" value="Unplaced"/>
</dbReference>
<comment type="similarity">
    <text evidence="2">Belongs to the TUBGCP family.</text>
</comment>
<dbReference type="Gene3D" id="1.20.120.1900">
    <property type="entry name" value="Gamma-tubulin complex, C-terminal domain"/>
    <property type="match status" value="1"/>
</dbReference>
<dbReference type="InterPro" id="IPR007259">
    <property type="entry name" value="GCP"/>
</dbReference>
<evidence type="ECO:0000259" key="7">
    <source>
        <dbReference type="Pfam" id="PF04130"/>
    </source>
</evidence>
<name>A0A914XS56_9BILA</name>